<dbReference type="GO" id="GO:0005829">
    <property type="term" value="C:cytosol"/>
    <property type="evidence" value="ECO:0007669"/>
    <property type="project" value="TreeGrafter"/>
</dbReference>
<dbReference type="InterPro" id="IPR036424">
    <property type="entry name" value="UPP_synth-like_sf"/>
</dbReference>
<sequence>MYPPELKGSINTEHISAVDQWLTEIHSRWTSVPEIRINPDTLRHLAVICDGNRRAATKRGVAPPFLAHLAGVETVLAIDRAARVWGIPTCTYWLWSTENWGREEAQINFMTQLARTYLTNQTLLEEFKKDDVRVIHIGSKVGIPPDIADALASLEEWTKQATKHTINLAINYGGREELAQAIIKIASAINNGNLEPNELIKNPSIIANYLYTAGQASPDLVIRTGVTEDELSRTNWFMPLQTGESRFKFLPEMFPELTPQALIEAINHFLSYTPRMGR</sequence>
<dbReference type="GO" id="GO:0008834">
    <property type="term" value="F:ditrans,polycis-undecaprenyl-diphosphate synthase [(2E,6E)-farnesyl-diphosphate specific] activity"/>
    <property type="evidence" value="ECO:0007669"/>
    <property type="project" value="TreeGrafter"/>
</dbReference>
<dbReference type="PANTHER" id="PTHR10291">
    <property type="entry name" value="DEHYDRODOLICHYL DIPHOSPHATE SYNTHASE FAMILY MEMBER"/>
    <property type="match status" value="1"/>
</dbReference>
<organism evidence="2 3">
    <name type="scientific">Candidatus Azambacteria bacterium GW2011_GWA1_44_9</name>
    <dbReference type="NCBI Taxonomy" id="1618610"/>
    <lineage>
        <taxon>Bacteria</taxon>
        <taxon>Candidatus Azamiibacteriota</taxon>
    </lineage>
</organism>
<evidence type="ECO:0000256" key="1">
    <source>
        <dbReference type="ARBA" id="ARBA00022679"/>
    </source>
</evidence>
<evidence type="ECO:0000313" key="3">
    <source>
        <dbReference type="Proteomes" id="UP000034595"/>
    </source>
</evidence>
<protein>
    <submittedName>
        <fullName evidence="2">Isoprenyl transferase</fullName>
    </submittedName>
</protein>
<dbReference type="Proteomes" id="UP000034595">
    <property type="component" value="Unassembled WGS sequence"/>
</dbReference>
<dbReference type="GO" id="GO:0016094">
    <property type="term" value="P:polyprenol biosynthetic process"/>
    <property type="evidence" value="ECO:0007669"/>
    <property type="project" value="TreeGrafter"/>
</dbReference>
<dbReference type="Pfam" id="PF01255">
    <property type="entry name" value="Prenyltransf"/>
    <property type="match status" value="1"/>
</dbReference>
<reference evidence="2 3" key="1">
    <citation type="journal article" date="2015" name="Nature">
        <title>rRNA introns, odd ribosomes, and small enigmatic genomes across a large radiation of phyla.</title>
        <authorList>
            <person name="Brown C.T."/>
            <person name="Hug L.A."/>
            <person name="Thomas B.C."/>
            <person name="Sharon I."/>
            <person name="Castelle C.J."/>
            <person name="Singh A."/>
            <person name="Wilkins M.J."/>
            <person name="Williams K.H."/>
            <person name="Banfield J.F."/>
        </authorList>
    </citation>
    <scope>NUCLEOTIDE SEQUENCE [LARGE SCALE GENOMIC DNA]</scope>
</reference>
<dbReference type="Gene3D" id="3.40.1180.10">
    <property type="entry name" value="Decaprenyl diphosphate synthase-like"/>
    <property type="match status" value="1"/>
</dbReference>
<keyword evidence="1 2" id="KW-0808">Transferase</keyword>
<dbReference type="AlphaFoldDB" id="A0A0G1MMV8"/>
<dbReference type="SUPFAM" id="SSF64005">
    <property type="entry name" value="Undecaprenyl diphosphate synthase"/>
    <property type="match status" value="1"/>
</dbReference>
<gene>
    <name evidence="2" type="ORF">UW78_C0002G0003</name>
</gene>
<evidence type="ECO:0000313" key="2">
    <source>
        <dbReference type="EMBL" id="KKT82122.1"/>
    </source>
</evidence>
<dbReference type="GO" id="GO:0000287">
    <property type="term" value="F:magnesium ion binding"/>
    <property type="evidence" value="ECO:0007669"/>
    <property type="project" value="TreeGrafter"/>
</dbReference>
<dbReference type="InterPro" id="IPR001441">
    <property type="entry name" value="UPP_synth-like"/>
</dbReference>
<name>A0A0G1MMV8_9BACT</name>
<dbReference type="PANTHER" id="PTHR10291:SF0">
    <property type="entry name" value="DEHYDRODOLICHYL DIPHOSPHATE SYNTHASE 2"/>
    <property type="match status" value="1"/>
</dbReference>
<dbReference type="CDD" id="cd00475">
    <property type="entry name" value="Cis_IPPS"/>
    <property type="match status" value="1"/>
</dbReference>
<proteinExistence type="predicted"/>
<comment type="caution">
    <text evidence="2">The sequence shown here is derived from an EMBL/GenBank/DDBJ whole genome shotgun (WGS) entry which is preliminary data.</text>
</comment>
<accession>A0A0G1MMV8</accession>
<dbReference type="NCBIfam" id="TIGR00055">
    <property type="entry name" value="uppS"/>
    <property type="match status" value="1"/>
</dbReference>
<dbReference type="EMBL" id="LCJQ01000002">
    <property type="protein sequence ID" value="KKT82122.1"/>
    <property type="molecule type" value="Genomic_DNA"/>
</dbReference>